<dbReference type="AlphaFoldDB" id="E3LZH7"/>
<gene>
    <name evidence="1" type="ORF">CRE_04838</name>
</gene>
<dbReference type="InterPro" id="IPR036412">
    <property type="entry name" value="HAD-like_sf"/>
</dbReference>
<dbReference type="InParanoid" id="E3LZH7"/>
<dbReference type="PANTHER" id="PTHR46191">
    <property type="match status" value="1"/>
</dbReference>
<dbReference type="HOGENOM" id="CLU_045011_8_0_1"/>
<dbReference type="CDD" id="cd16415">
    <property type="entry name" value="HAD_dREG-2_like"/>
    <property type="match status" value="1"/>
</dbReference>
<dbReference type="InterPro" id="IPR006439">
    <property type="entry name" value="HAD-SF_hydro_IA"/>
</dbReference>
<dbReference type="Gene3D" id="3.40.50.1000">
    <property type="entry name" value="HAD superfamily/HAD-like"/>
    <property type="match status" value="1"/>
</dbReference>
<keyword evidence="2" id="KW-1185">Reference proteome</keyword>
<dbReference type="InterPro" id="IPR011949">
    <property type="entry name" value="HAD-SF_hydro_IA_REG-2-like"/>
</dbReference>
<dbReference type="OMA" id="KCVGIIS"/>
<accession>E3LZH7</accession>
<dbReference type="Pfam" id="PF00702">
    <property type="entry name" value="Hydrolase"/>
    <property type="match status" value="1"/>
</dbReference>
<dbReference type="OrthoDB" id="444127at2759"/>
<organism evidence="2">
    <name type="scientific">Caenorhabditis remanei</name>
    <name type="common">Caenorhabditis vulgaris</name>
    <dbReference type="NCBI Taxonomy" id="31234"/>
    <lineage>
        <taxon>Eukaryota</taxon>
        <taxon>Metazoa</taxon>
        <taxon>Ecdysozoa</taxon>
        <taxon>Nematoda</taxon>
        <taxon>Chromadorea</taxon>
        <taxon>Rhabditida</taxon>
        <taxon>Rhabditina</taxon>
        <taxon>Rhabditomorpha</taxon>
        <taxon>Rhabditoidea</taxon>
        <taxon>Rhabditidae</taxon>
        <taxon>Peloderinae</taxon>
        <taxon>Caenorhabditis</taxon>
    </lineage>
</organism>
<evidence type="ECO:0000313" key="2">
    <source>
        <dbReference type="Proteomes" id="UP000008281"/>
    </source>
</evidence>
<dbReference type="GO" id="GO:0005634">
    <property type="term" value="C:nucleus"/>
    <property type="evidence" value="ECO:0007669"/>
    <property type="project" value="TreeGrafter"/>
</dbReference>
<evidence type="ECO:0008006" key="3">
    <source>
        <dbReference type="Google" id="ProtNLM"/>
    </source>
</evidence>
<evidence type="ECO:0000313" key="1">
    <source>
        <dbReference type="EMBL" id="EFO86800.1"/>
    </source>
</evidence>
<dbReference type="InterPro" id="IPR051828">
    <property type="entry name" value="HAD-like_hydrolase_domain"/>
</dbReference>
<dbReference type="eggNOG" id="KOG3085">
    <property type="taxonomic scope" value="Eukaryota"/>
</dbReference>
<dbReference type="SFLD" id="SFLDS00003">
    <property type="entry name" value="Haloacid_Dehalogenase"/>
    <property type="match status" value="1"/>
</dbReference>
<dbReference type="EMBL" id="DS268419">
    <property type="protein sequence ID" value="EFO86800.1"/>
    <property type="molecule type" value="Genomic_DNA"/>
</dbReference>
<dbReference type="STRING" id="31234.E3LZH7"/>
<sequence length="264" mass="30185">MLSQFLRTTLRNYSTPPVLKVLSLDARDTLISLKESPSVVYSRFAKNSGLNIEPDYILENFLKHYKRMSSVSPCFGYNSGGSRAWWTEVVASTLMDVRSDILTFLATSYVFQCSPNSDIKQLELTADNLYDYYATTDPWKLVEDRVKLSLQRLRLKGIVLVVTSNFDSRLKSLLAQFNLTDLFSMIILSGEIGFEKPDKRIYQLIVNHFELTHSSEILHIGDNYKNDFLGAKSFGCRSLLFDPHCVSSIPSFDRISRLSNLKLY</sequence>
<dbReference type="Gene3D" id="1.10.150.720">
    <property type="entry name" value="Haloacid dehalogenase-like hydrolase"/>
    <property type="match status" value="1"/>
</dbReference>
<protein>
    <recommendedName>
        <fullName evidence="3">Haloacid dehalogenase-like hydrolase domain-containing protein 3</fullName>
    </recommendedName>
</protein>
<dbReference type="SFLD" id="SFLDG01129">
    <property type="entry name" value="C1.5:_HAD__Beta-PGM__Phosphata"/>
    <property type="match status" value="1"/>
</dbReference>
<dbReference type="InterPro" id="IPR023214">
    <property type="entry name" value="HAD_sf"/>
</dbReference>
<dbReference type="NCBIfam" id="TIGR01549">
    <property type="entry name" value="HAD-SF-IA-v1"/>
    <property type="match status" value="1"/>
</dbReference>
<dbReference type="FunCoup" id="E3LZH7">
    <property type="interactions" value="936"/>
</dbReference>
<reference evidence="1" key="1">
    <citation type="submission" date="2007-07" db="EMBL/GenBank/DDBJ databases">
        <title>PCAP assembly of the Caenorhabditis remanei genome.</title>
        <authorList>
            <consortium name="The Caenorhabditis remanei Sequencing Consortium"/>
            <person name="Wilson R.K."/>
        </authorList>
    </citation>
    <scope>NUCLEOTIDE SEQUENCE [LARGE SCALE GENOMIC DNA]</scope>
    <source>
        <strain evidence="1">PB4641</strain>
    </source>
</reference>
<dbReference type="SUPFAM" id="SSF56784">
    <property type="entry name" value="HAD-like"/>
    <property type="match status" value="1"/>
</dbReference>
<dbReference type="NCBIfam" id="TIGR02252">
    <property type="entry name" value="DREG-2"/>
    <property type="match status" value="1"/>
</dbReference>
<proteinExistence type="predicted"/>
<dbReference type="Proteomes" id="UP000008281">
    <property type="component" value="Unassembled WGS sequence"/>
</dbReference>
<dbReference type="PANTHER" id="PTHR46191:SF2">
    <property type="entry name" value="HALOACID DEHALOGENASE-LIKE HYDROLASE DOMAIN-CONTAINING PROTEIN 3"/>
    <property type="match status" value="1"/>
</dbReference>
<dbReference type="InterPro" id="IPR044924">
    <property type="entry name" value="HAD-SF_hydro_IA_REG-2-like_cap"/>
</dbReference>
<name>E3LZH7_CAERE</name>